<dbReference type="EMBL" id="JBBXMP010000427">
    <property type="protein sequence ID" value="KAL0057827.1"/>
    <property type="molecule type" value="Genomic_DNA"/>
</dbReference>
<gene>
    <name evidence="3" type="ORF">AAF712_015518</name>
</gene>
<dbReference type="Proteomes" id="UP001437256">
    <property type="component" value="Unassembled WGS sequence"/>
</dbReference>
<organism evidence="3 4">
    <name type="scientific">Marasmius tenuissimus</name>
    <dbReference type="NCBI Taxonomy" id="585030"/>
    <lineage>
        <taxon>Eukaryota</taxon>
        <taxon>Fungi</taxon>
        <taxon>Dikarya</taxon>
        <taxon>Basidiomycota</taxon>
        <taxon>Agaricomycotina</taxon>
        <taxon>Agaricomycetes</taxon>
        <taxon>Agaricomycetidae</taxon>
        <taxon>Agaricales</taxon>
        <taxon>Marasmiineae</taxon>
        <taxon>Marasmiaceae</taxon>
        <taxon>Marasmius</taxon>
    </lineage>
</organism>
<dbReference type="Gene3D" id="3.40.50.300">
    <property type="entry name" value="P-loop containing nucleotide triphosphate hydrolases"/>
    <property type="match status" value="1"/>
</dbReference>
<feature type="domain" description="Nephrocystin 3-like N-terminal" evidence="2">
    <location>
        <begin position="55"/>
        <end position="157"/>
    </location>
</feature>
<accession>A0ABR2Z818</accession>
<dbReference type="PANTHER" id="PTHR10039">
    <property type="entry name" value="AMELOGENIN"/>
    <property type="match status" value="1"/>
</dbReference>
<keyword evidence="1" id="KW-0677">Repeat</keyword>
<name>A0ABR2Z818_9AGAR</name>
<dbReference type="InterPro" id="IPR027417">
    <property type="entry name" value="P-loop_NTPase"/>
</dbReference>
<comment type="caution">
    <text evidence="3">The sequence shown here is derived from an EMBL/GenBank/DDBJ whole genome shotgun (WGS) entry which is preliminary data.</text>
</comment>
<feature type="domain" description="Nephrocystin 3-like N-terminal" evidence="2">
    <location>
        <begin position="212"/>
        <end position="258"/>
    </location>
</feature>
<proteinExistence type="predicted"/>
<sequence>MLRPPNQQPFLIGSLAAHKTLWDKVAGVGASHTAEQQYERGECLEGTRVELRRMIHEWEQAGEQGSPLCWLTGAAGVGKTAIAMSAAKACEQEGLLVSSFLFFRSDPKRNNPQALWLSVVHGLVSTMPDMQPLIERRISKDPRILEARLEDQFRALVLDPFLDPVLNPSLSWQRCLLAFLLQTLCLVLSNVVLLDVFWAFLTPLLPVAPVQVSHSNVVIIDGLDECSDEATQLRILSMIRDAVQHAPHFPLRFLICSRPEAWIKEAFSAECFRRLLKVIVVDKAFEDIITYCHHQFREIVDNPKYKHVRFPNPWPSQEDFGTLVDRSCSQFVYVATVFRFMTLSGNHPVDKLRLILDSSPANRPRVSPYPELDALYHTILDSNPKEVHTILVVIFVIVDYLETSPVHIELLLGLSPGQVDLALRGMHSVLQIHGWTDPIKLLHTSFRDYLLDQSRSQGFYIDLDAQKPIVAQQWLEKLTPCKVQAYRYEASHAY</sequence>
<dbReference type="PANTHER" id="PTHR10039:SF14">
    <property type="entry name" value="NACHT DOMAIN-CONTAINING PROTEIN"/>
    <property type="match status" value="1"/>
</dbReference>
<evidence type="ECO:0000313" key="4">
    <source>
        <dbReference type="Proteomes" id="UP001437256"/>
    </source>
</evidence>
<keyword evidence="4" id="KW-1185">Reference proteome</keyword>
<dbReference type="SUPFAM" id="SSF52540">
    <property type="entry name" value="P-loop containing nucleoside triphosphate hydrolases"/>
    <property type="match status" value="1"/>
</dbReference>
<protein>
    <recommendedName>
        <fullName evidence="2">Nephrocystin 3-like N-terminal domain-containing protein</fullName>
    </recommendedName>
</protein>
<evidence type="ECO:0000259" key="2">
    <source>
        <dbReference type="Pfam" id="PF24883"/>
    </source>
</evidence>
<dbReference type="Pfam" id="PF24883">
    <property type="entry name" value="NPHP3_N"/>
    <property type="match status" value="2"/>
</dbReference>
<evidence type="ECO:0000313" key="3">
    <source>
        <dbReference type="EMBL" id="KAL0057827.1"/>
    </source>
</evidence>
<reference evidence="3 4" key="1">
    <citation type="submission" date="2024-05" db="EMBL/GenBank/DDBJ databases">
        <title>A draft genome resource for the thread blight pathogen Marasmius tenuissimus strain MS-2.</title>
        <authorList>
            <person name="Yulfo-Soto G.E."/>
            <person name="Baruah I.K."/>
            <person name="Amoako-Attah I."/>
            <person name="Bukari Y."/>
            <person name="Meinhardt L.W."/>
            <person name="Bailey B.A."/>
            <person name="Cohen S.P."/>
        </authorList>
    </citation>
    <scope>NUCLEOTIDE SEQUENCE [LARGE SCALE GENOMIC DNA]</scope>
    <source>
        <strain evidence="3 4">MS-2</strain>
    </source>
</reference>
<evidence type="ECO:0000256" key="1">
    <source>
        <dbReference type="ARBA" id="ARBA00022737"/>
    </source>
</evidence>
<dbReference type="InterPro" id="IPR056884">
    <property type="entry name" value="NPHP3-like_N"/>
</dbReference>